<evidence type="ECO:0000256" key="8">
    <source>
        <dbReference type="ARBA" id="ARBA00029346"/>
    </source>
</evidence>
<keyword evidence="6 9" id="KW-0460">Magnesium</keyword>
<feature type="binding site" evidence="9">
    <location>
        <position position="88"/>
    </location>
    <ligand>
        <name>substrate</name>
    </ligand>
</feature>
<evidence type="ECO:0000256" key="2">
    <source>
        <dbReference type="ARBA" id="ARBA00022679"/>
    </source>
</evidence>
<dbReference type="GO" id="GO:0004595">
    <property type="term" value="F:pantetheine-phosphate adenylyltransferase activity"/>
    <property type="evidence" value="ECO:0007669"/>
    <property type="project" value="UniProtKB-UniRule"/>
</dbReference>
<evidence type="ECO:0000259" key="10">
    <source>
        <dbReference type="Pfam" id="PF01467"/>
    </source>
</evidence>
<keyword evidence="12" id="KW-1185">Reference proteome</keyword>
<dbReference type="NCBIfam" id="TIGR01510">
    <property type="entry name" value="coaD_prev_kdtB"/>
    <property type="match status" value="1"/>
</dbReference>
<dbReference type="GO" id="GO:0005737">
    <property type="term" value="C:cytoplasm"/>
    <property type="evidence" value="ECO:0007669"/>
    <property type="project" value="UniProtKB-SubCell"/>
</dbReference>
<dbReference type="GO" id="GO:0005524">
    <property type="term" value="F:ATP binding"/>
    <property type="evidence" value="ECO:0007669"/>
    <property type="project" value="UniProtKB-KW"/>
</dbReference>
<evidence type="ECO:0000256" key="1">
    <source>
        <dbReference type="ARBA" id="ARBA00022490"/>
    </source>
</evidence>
<proteinExistence type="inferred from homology"/>
<comment type="pathway">
    <text evidence="9">Cofactor biosynthesis; coenzyme A biosynthesis; CoA from (R)-pantothenate: step 4/5.</text>
</comment>
<dbReference type="HAMAP" id="MF_00151">
    <property type="entry name" value="PPAT_bact"/>
    <property type="match status" value="1"/>
</dbReference>
<dbReference type="PANTHER" id="PTHR21342:SF1">
    <property type="entry name" value="PHOSPHOPANTETHEINE ADENYLYLTRANSFERASE"/>
    <property type="match status" value="1"/>
</dbReference>
<dbReference type="GO" id="GO:0015937">
    <property type="term" value="P:coenzyme A biosynthetic process"/>
    <property type="evidence" value="ECO:0007669"/>
    <property type="project" value="UniProtKB-UniRule"/>
</dbReference>
<feature type="domain" description="Cytidyltransferase-like" evidence="10">
    <location>
        <begin position="6"/>
        <end position="134"/>
    </location>
</feature>
<comment type="caution">
    <text evidence="11">The sequence shown here is derived from an EMBL/GenBank/DDBJ whole genome shotgun (WGS) entry which is preliminary data.</text>
</comment>
<evidence type="ECO:0000256" key="5">
    <source>
        <dbReference type="ARBA" id="ARBA00022840"/>
    </source>
</evidence>
<dbReference type="Pfam" id="PF01467">
    <property type="entry name" value="CTP_transf_like"/>
    <property type="match status" value="1"/>
</dbReference>
<feature type="binding site" evidence="9">
    <location>
        <position position="99"/>
    </location>
    <ligand>
        <name>ATP</name>
        <dbReference type="ChEBI" id="CHEBI:30616"/>
    </ligand>
</feature>
<protein>
    <recommendedName>
        <fullName evidence="9">Phosphopantetheine adenylyltransferase</fullName>
        <ecNumber evidence="9">2.7.7.3</ecNumber>
    </recommendedName>
    <alternativeName>
        <fullName evidence="9">Dephospho-CoA pyrophosphorylase</fullName>
    </alternativeName>
    <alternativeName>
        <fullName evidence="9">Pantetheine-phosphate adenylyltransferase</fullName>
        <shortName evidence="9">PPAT</shortName>
    </alternativeName>
</protein>
<dbReference type="SUPFAM" id="SSF52374">
    <property type="entry name" value="Nucleotidylyl transferase"/>
    <property type="match status" value="1"/>
</dbReference>
<dbReference type="InterPro" id="IPR004821">
    <property type="entry name" value="Cyt_trans-like"/>
</dbReference>
<feature type="binding site" evidence="9">
    <location>
        <position position="10"/>
    </location>
    <ligand>
        <name>substrate</name>
    </ligand>
</feature>
<comment type="subcellular location">
    <subcellularLocation>
        <location evidence="9">Cytoplasm</location>
    </subcellularLocation>
</comment>
<evidence type="ECO:0000256" key="3">
    <source>
        <dbReference type="ARBA" id="ARBA00022695"/>
    </source>
</evidence>
<dbReference type="EC" id="2.7.7.3" evidence="9"/>
<dbReference type="CDD" id="cd02163">
    <property type="entry name" value="PPAT"/>
    <property type="match status" value="1"/>
</dbReference>
<dbReference type="PANTHER" id="PTHR21342">
    <property type="entry name" value="PHOSPHOPANTETHEINE ADENYLYLTRANSFERASE"/>
    <property type="match status" value="1"/>
</dbReference>
<keyword evidence="2 9" id="KW-0808">Transferase</keyword>
<gene>
    <name evidence="9 11" type="primary">coaD</name>
    <name evidence="11" type="ORF">H8705_03210</name>
</gene>
<feature type="binding site" evidence="9">
    <location>
        <position position="42"/>
    </location>
    <ligand>
        <name>substrate</name>
    </ligand>
</feature>
<comment type="function">
    <text evidence="9">Reversibly transfers an adenylyl group from ATP to 4'-phosphopantetheine, yielding dephospho-CoA (dPCoA) and pyrophosphate.</text>
</comment>
<evidence type="ECO:0000256" key="4">
    <source>
        <dbReference type="ARBA" id="ARBA00022741"/>
    </source>
</evidence>
<dbReference type="Proteomes" id="UP000623678">
    <property type="component" value="Unassembled WGS sequence"/>
</dbReference>
<feature type="binding site" evidence="9">
    <location>
        <begin position="89"/>
        <end position="91"/>
    </location>
    <ligand>
        <name>ATP</name>
        <dbReference type="ChEBI" id="CHEBI:30616"/>
    </ligand>
</feature>
<feature type="binding site" evidence="9">
    <location>
        <position position="74"/>
    </location>
    <ligand>
        <name>substrate</name>
    </ligand>
</feature>
<sequence>MKRIAVCPGSFDPVTNGHEDIIRRASLLFDQVIVLVSSNPEKHCVFTPEERVKMLEEVTSKLPNVEVDKDDGLLVDYVREKSASAIVKGLRALSDFEYEFQMALTNKKLMPYAETVFLTTNSDNMYLSSSMVRQIARLGGDISGFVPKCVLKTIVKRLHVADQRKG</sequence>
<keyword evidence="1 9" id="KW-0963">Cytoplasm</keyword>
<feature type="binding site" evidence="9">
    <location>
        <begin position="124"/>
        <end position="130"/>
    </location>
    <ligand>
        <name>ATP</name>
        <dbReference type="ChEBI" id="CHEBI:30616"/>
    </ligand>
</feature>
<comment type="similarity">
    <text evidence="9">Belongs to the bacterial CoaD family.</text>
</comment>
<organism evidence="11 12">
    <name type="scientific">Youxingia wuxianensis</name>
    <dbReference type="NCBI Taxonomy" id="2763678"/>
    <lineage>
        <taxon>Bacteria</taxon>
        <taxon>Bacillati</taxon>
        <taxon>Bacillota</taxon>
        <taxon>Clostridia</taxon>
        <taxon>Eubacteriales</taxon>
        <taxon>Oscillospiraceae</taxon>
        <taxon>Youxingia</taxon>
    </lineage>
</organism>
<keyword evidence="5 9" id="KW-0067">ATP-binding</keyword>
<evidence type="ECO:0000256" key="6">
    <source>
        <dbReference type="ARBA" id="ARBA00022842"/>
    </source>
</evidence>
<keyword evidence="3 9" id="KW-0548">Nucleotidyltransferase</keyword>
<feature type="binding site" evidence="9">
    <location>
        <begin position="10"/>
        <end position="11"/>
    </location>
    <ligand>
        <name>ATP</name>
        <dbReference type="ChEBI" id="CHEBI:30616"/>
    </ligand>
</feature>
<dbReference type="InterPro" id="IPR014729">
    <property type="entry name" value="Rossmann-like_a/b/a_fold"/>
</dbReference>
<name>A0A926ELI3_9FIRM</name>
<evidence type="ECO:0000313" key="12">
    <source>
        <dbReference type="Proteomes" id="UP000623678"/>
    </source>
</evidence>
<dbReference type="EMBL" id="JACRTD010000002">
    <property type="protein sequence ID" value="MBC8584585.1"/>
    <property type="molecule type" value="Genomic_DNA"/>
</dbReference>
<dbReference type="RefSeq" id="WP_262394598.1">
    <property type="nucleotide sequence ID" value="NZ_JACRTD010000002.1"/>
</dbReference>
<comment type="cofactor">
    <cofactor evidence="9">
        <name>Mg(2+)</name>
        <dbReference type="ChEBI" id="CHEBI:18420"/>
    </cofactor>
</comment>
<reference evidence="11" key="1">
    <citation type="submission" date="2020-08" db="EMBL/GenBank/DDBJ databases">
        <title>Genome public.</title>
        <authorList>
            <person name="Liu C."/>
            <person name="Sun Q."/>
        </authorList>
    </citation>
    <scope>NUCLEOTIDE SEQUENCE</scope>
    <source>
        <strain evidence="11">NSJ-64</strain>
    </source>
</reference>
<feature type="site" description="Transition state stabilizer" evidence="9">
    <location>
        <position position="18"/>
    </location>
</feature>
<dbReference type="AlphaFoldDB" id="A0A926ELI3"/>
<dbReference type="InterPro" id="IPR001980">
    <property type="entry name" value="PPAT"/>
</dbReference>
<evidence type="ECO:0000313" key="11">
    <source>
        <dbReference type="EMBL" id="MBC8584585.1"/>
    </source>
</evidence>
<dbReference type="Gene3D" id="3.40.50.620">
    <property type="entry name" value="HUPs"/>
    <property type="match status" value="1"/>
</dbReference>
<comment type="catalytic activity">
    <reaction evidence="8 9">
        <text>(R)-4'-phosphopantetheine + ATP + H(+) = 3'-dephospho-CoA + diphosphate</text>
        <dbReference type="Rhea" id="RHEA:19801"/>
        <dbReference type="ChEBI" id="CHEBI:15378"/>
        <dbReference type="ChEBI" id="CHEBI:30616"/>
        <dbReference type="ChEBI" id="CHEBI:33019"/>
        <dbReference type="ChEBI" id="CHEBI:57328"/>
        <dbReference type="ChEBI" id="CHEBI:61723"/>
        <dbReference type="EC" id="2.7.7.3"/>
    </reaction>
</comment>
<feature type="binding site" evidence="9">
    <location>
        <position position="18"/>
    </location>
    <ligand>
        <name>ATP</name>
        <dbReference type="ChEBI" id="CHEBI:30616"/>
    </ligand>
</feature>
<comment type="subunit">
    <text evidence="9">Homohexamer.</text>
</comment>
<dbReference type="NCBIfam" id="TIGR00125">
    <property type="entry name" value="cyt_tran_rel"/>
    <property type="match status" value="1"/>
</dbReference>
<accession>A0A926ELI3</accession>
<evidence type="ECO:0000256" key="9">
    <source>
        <dbReference type="HAMAP-Rule" id="MF_00151"/>
    </source>
</evidence>
<keyword evidence="4 9" id="KW-0547">Nucleotide-binding</keyword>
<keyword evidence="7 9" id="KW-0173">Coenzyme A biosynthesis</keyword>
<dbReference type="PRINTS" id="PR01020">
    <property type="entry name" value="LPSBIOSNTHSS"/>
</dbReference>
<evidence type="ECO:0000256" key="7">
    <source>
        <dbReference type="ARBA" id="ARBA00022993"/>
    </source>
</evidence>